<dbReference type="Gene3D" id="3.30.70.141">
    <property type="entry name" value="Nucleoside diphosphate kinase-like domain"/>
    <property type="match status" value="1"/>
</dbReference>
<evidence type="ECO:0000256" key="2">
    <source>
        <dbReference type="ARBA" id="ARBA00022679"/>
    </source>
</evidence>
<dbReference type="GO" id="GO:0046872">
    <property type="term" value="F:metal ion binding"/>
    <property type="evidence" value="ECO:0007669"/>
    <property type="project" value="UniProtKB-KW"/>
</dbReference>
<evidence type="ECO:0000256" key="1">
    <source>
        <dbReference type="ARBA" id="ARBA00001946"/>
    </source>
</evidence>
<organism evidence="12">
    <name type="scientific">Anisakis simplex</name>
    <name type="common">Herring worm</name>
    <dbReference type="NCBI Taxonomy" id="6269"/>
    <lineage>
        <taxon>Eukaryota</taxon>
        <taxon>Metazoa</taxon>
        <taxon>Ecdysozoa</taxon>
        <taxon>Nematoda</taxon>
        <taxon>Chromadorea</taxon>
        <taxon>Rhabditida</taxon>
        <taxon>Spirurina</taxon>
        <taxon>Ascaridomorpha</taxon>
        <taxon>Ascaridoidea</taxon>
        <taxon>Anisakidae</taxon>
        <taxon>Anisakis</taxon>
        <taxon>Anisakis simplex complex</taxon>
    </lineage>
</organism>
<dbReference type="Pfam" id="PF00334">
    <property type="entry name" value="NDK"/>
    <property type="match status" value="1"/>
</dbReference>
<evidence type="ECO:0000259" key="9">
    <source>
        <dbReference type="Pfam" id="PF00334"/>
    </source>
</evidence>
<keyword evidence="2" id="KW-0808">Transferase</keyword>
<comment type="caution">
    <text evidence="8">Lacks conserved residue(s) required for the propagation of feature annotation.</text>
</comment>
<sequence>MQLRCQLGGDAIERWRLLMGASKFLRTMQDVKRESLRAQFAISDTRNLVHGADSQQSAHNEMQLFEPYPPLLNPYELIASSHPLFP</sequence>
<dbReference type="WBParaSite" id="ASIM_0001085601-mRNA-1">
    <property type="protein sequence ID" value="ASIM_0001085601-mRNA-1"/>
    <property type="gene ID" value="ASIM_0001085601"/>
</dbReference>
<comment type="cofactor">
    <cofactor evidence="1">
        <name>Mg(2+)</name>
        <dbReference type="ChEBI" id="CHEBI:18420"/>
    </cofactor>
</comment>
<feature type="domain" description="Nucleoside diphosphate kinase-like" evidence="9">
    <location>
        <begin position="8"/>
        <end position="65"/>
    </location>
</feature>
<dbReference type="InterPro" id="IPR034907">
    <property type="entry name" value="NDK-like_dom"/>
</dbReference>
<keyword evidence="5" id="KW-0418">Kinase</keyword>
<dbReference type="Proteomes" id="UP000267096">
    <property type="component" value="Unassembled WGS sequence"/>
</dbReference>
<evidence type="ECO:0000256" key="4">
    <source>
        <dbReference type="ARBA" id="ARBA00022741"/>
    </source>
</evidence>
<evidence type="ECO:0000256" key="7">
    <source>
        <dbReference type="ARBA" id="ARBA00022842"/>
    </source>
</evidence>
<dbReference type="InterPro" id="IPR036850">
    <property type="entry name" value="NDK-like_dom_sf"/>
</dbReference>
<name>A0A0M3JSB7_ANISI</name>
<dbReference type="PANTHER" id="PTHR46956">
    <property type="entry name" value="NUCLEOSIDE DIPHOSPHATE KINASE 6"/>
    <property type="match status" value="1"/>
</dbReference>
<evidence type="ECO:0000256" key="6">
    <source>
        <dbReference type="ARBA" id="ARBA00022840"/>
    </source>
</evidence>
<dbReference type="OrthoDB" id="25346at2759"/>
<evidence type="ECO:0000256" key="3">
    <source>
        <dbReference type="ARBA" id="ARBA00022723"/>
    </source>
</evidence>
<keyword evidence="3" id="KW-0479">Metal-binding</keyword>
<dbReference type="SUPFAM" id="SSF54919">
    <property type="entry name" value="Nucleoside diphosphate kinase, NDK"/>
    <property type="match status" value="1"/>
</dbReference>
<dbReference type="EMBL" id="UYRR01030998">
    <property type="protein sequence ID" value="VDK42946.1"/>
    <property type="molecule type" value="Genomic_DNA"/>
</dbReference>
<protein>
    <submittedName>
        <fullName evidence="12">Nucleoside diphosphate kinase 6 (inferred by orthology to a human protein)</fullName>
    </submittedName>
</protein>
<gene>
    <name evidence="10" type="ORF">ASIM_LOCUS10414</name>
</gene>
<keyword evidence="7" id="KW-0460">Magnesium</keyword>
<dbReference type="AlphaFoldDB" id="A0A0M3JSB7"/>
<dbReference type="GO" id="GO:0005524">
    <property type="term" value="F:ATP binding"/>
    <property type="evidence" value="ECO:0007669"/>
    <property type="project" value="UniProtKB-KW"/>
</dbReference>
<comment type="similarity">
    <text evidence="8">Belongs to the NDK family.</text>
</comment>
<reference evidence="12" key="1">
    <citation type="submission" date="2017-02" db="UniProtKB">
        <authorList>
            <consortium name="WormBaseParasite"/>
        </authorList>
    </citation>
    <scope>IDENTIFICATION</scope>
</reference>
<proteinExistence type="inferred from homology"/>
<dbReference type="InterPro" id="IPR037994">
    <property type="entry name" value="NDPk6"/>
</dbReference>
<reference evidence="10 11" key="2">
    <citation type="submission" date="2018-11" db="EMBL/GenBank/DDBJ databases">
        <authorList>
            <consortium name="Pathogen Informatics"/>
        </authorList>
    </citation>
    <scope>NUCLEOTIDE SEQUENCE [LARGE SCALE GENOMIC DNA]</scope>
</reference>
<evidence type="ECO:0000256" key="5">
    <source>
        <dbReference type="ARBA" id="ARBA00022777"/>
    </source>
</evidence>
<keyword evidence="11" id="KW-1185">Reference proteome</keyword>
<evidence type="ECO:0000313" key="10">
    <source>
        <dbReference type="EMBL" id="VDK42946.1"/>
    </source>
</evidence>
<evidence type="ECO:0000313" key="11">
    <source>
        <dbReference type="Proteomes" id="UP000267096"/>
    </source>
</evidence>
<dbReference type="PANTHER" id="PTHR46956:SF1">
    <property type="entry name" value="NUCLEOSIDE DIPHOSPHATE KINASE 6"/>
    <property type="match status" value="1"/>
</dbReference>
<evidence type="ECO:0000313" key="12">
    <source>
        <dbReference type="WBParaSite" id="ASIM_0001085601-mRNA-1"/>
    </source>
</evidence>
<accession>A0A0M3JSB7</accession>
<evidence type="ECO:0000256" key="8">
    <source>
        <dbReference type="PROSITE-ProRule" id="PRU00706"/>
    </source>
</evidence>
<keyword evidence="4" id="KW-0547">Nucleotide-binding</keyword>
<keyword evidence="6" id="KW-0067">ATP-binding</keyword>
<dbReference type="GO" id="GO:0004550">
    <property type="term" value="F:nucleoside diphosphate kinase activity"/>
    <property type="evidence" value="ECO:0007669"/>
    <property type="project" value="InterPro"/>
</dbReference>
<dbReference type="PROSITE" id="PS51374">
    <property type="entry name" value="NDPK_LIKE"/>
    <property type="match status" value="1"/>
</dbReference>